<dbReference type="Gene3D" id="3.30.70.100">
    <property type="match status" value="1"/>
</dbReference>
<dbReference type="InterPro" id="IPR049278">
    <property type="entry name" value="MS_channel_C"/>
</dbReference>
<dbReference type="SUPFAM" id="SSF82861">
    <property type="entry name" value="Mechanosensitive channel protein MscS (YggB), transmembrane region"/>
    <property type="match status" value="1"/>
</dbReference>
<feature type="transmembrane region" description="Helical" evidence="8">
    <location>
        <begin position="619"/>
        <end position="636"/>
    </location>
</feature>
<keyword evidence="15" id="KW-1185">Reference proteome</keyword>
<sequence>MKFLILVLLLFASPVWSQGLSSEEIDKLVKSEEAAGEDATSQAALAAWKSALSLAQQLEELNRQTKELRQKIEAGPSQPDLTLPDPLPESAGLTEQTARLAEINSAIEASRSRIDQSTSELDGSTARITELSEQIAKNRDLLSDVQIPAEGTTSLQKAEYQKAVLAKALLQARIENFQAEQDFQQMEMVSLPERLRVRKEHLAQLLQVKDRLQASIAGLRKEEAQSTSESLDASFQKLAHIPELATVINDIRQFNERRTGENGLQSQIKSAASYEKSVNALWDRIKNQKELADQKIKLLESVEIGIDTKTGLLLREQRAELQSTDSLQRTMREKVEQVAQNQISLLDLLDELKQAPLKTSVINRLVKENPELTKNEVNELLAQRKSLLEALTVDYRSLNDTLTRTNSKAARTIEAIESYSTFLDKRLLWIRSTTPLQASEPLDEWKRVVGLFHPDYLKMALRSMGDNWPSRLIPTLLLVTTFLFTLIRRRKLREFLKSSSEQAARRNCLSIRPTLVTIACSFLMAFTWPSLLFLLALLISEPEPLRVGLLNSGVFLLVGLLLMRFAKKETLFEAHFRFSSEKVERVRWVLRIFVPAMFFFVFGIGALTAERGEGDSGRLVFILGMLLVTGLAHFLFHPKHSIVRGEEKAGWVARLSYPLAIGLPVSFAVGAALGFFASVLTLRAQVLASAGVLLAAFLIIRFFTRWILVSRRRLAISQALQRREATLAHRNREEKGETDKEMDLPSLEEVKAQAIDVVEVEEQTSRLVRFCVYFSVLFAIWSIWSSSLVAFSKLDTIPVNPFLKAKQEEVSKPAPVIDSLLTGGTSTGEAEAKSSEPEVDEEFSALTEIVGPSKNFISWQDLILAVFIAALTVVAARNIPGLLSLAVFNRLNLGPGGNFAFTTVVRYVIVVTGLVVGLGKVGITWDKVQWLAAAITLGIGFGLQEIFANFVAGLILLFERPIRLGDVVTVGDVSGKVTEIKIRATTIQQFNNRELVVPNKDFITSQLINWTLRDTVLRFEIAVGIAYGSDTRKAKEILSRLVNEHPNVLDDPAPGVIFNAFGASTLDFLIRAHVGRVENLVDTQSELHFQIDDAFREAGIEISFPQQDLHIRSLPEGVSLQPTPPAEG</sequence>
<feature type="transmembrane region" description="Helical" evidence="8">
    <location>
        <begin position="770"/>
        <end position="791"/>
    </location>
</feature>
<feature type="transmembrane region" description="Helical" evidence="8">
    <location>
        <begin position="899"/>
        <end position="918"/>
    </location>
</feature>
<dbReference type="InterPro" id="IPR010920">
    <property type="entry name" value="LSM_dom_sf"/>
</dbReference>
<dbReference type="GO" id="GO:0008381">
    <property type="term" value="F:mechanosensitive monoatomic ion channel activity"/>
    <property type="evidence" value="ECO:0007669"/>
    <property type="project" value="UniProtKB-ARBA"/>
</dbReference>
<accession>A0A918WN56</accession>
<dbReference type="PANTHER" id="PTHR30347:SF1">
    <property type="entry name" value="MECHANOSENSITIVE CHANNEL MSCK"/>
    <property type="match status" value="1"/>
</dbReference>
<feature type="signal peptide" evidence="9">
    <location>
        <begin position="1"/>
        <end position="17"/>
    </location>
</feature>
<feature type="transmembrane region" description="Helical" evidence="8">
    <location>
        <begin position="515"/>
        <end position="539"/>
    </location>
</feature>
<feature type="domain" description="Mechanosensitive ion channel MscS" evidence="10">
    <location>
        <begin position="946"/>
        <end position="1011"/>
    </location>
</feature>
<dbReference type="GO" id="GO:0005886">
    <property type="term" value="C:plasma membrane"/>
    <property type="evidence" value="ECO:0007669"/>
    <property type="project" value="UniProtKB-SubCell"/>
</dbReference>
<feature type="transmembrane region" description="Helical" evidence="8">
    <location>
        <begin position="930"/>
        <end position="958"/>
    </location>
</feature>
<evidence type="ECO:0000259" key="10">
    <source>
        <dbReference type="Pfam" id="PF00924"/>
    </source>
</evidence>
<feature type="transmembrane region" description="Helical" evidence="8">
    <location>
        <begin position="686"/>
        <end position="704"/>
    </location>
</feature>
<keyword evidence="9" id="KW-0732">Signal</keyword>
<proteinExistence type="inferred from homology"/>
<evidence type="ECO:0000259" key="11">
    <source>
        <dbReference type="Pfam" id="PF12794"/>
    </source>
</evidence>
<dbReference type="InterPro" id="IPR006685">
    <property type="entry name" value="MscS_channel_2nd"/>
</dbReference>
<reference evidence="14" key="2">
    <citation type="submission" date="2020-09" db="EMBL/GenBank/DDBJ databases">
        <authorList>
            <person name="Sun Q."/>
            <person name="Kim S."/>
        </authorList>
    </citation>
    <scope>NUCLEOTIDE SEQUENCE</scope>
    <source>
        <strain evidence="14">KCTC 12988</strain>
    </source>
</reference>
<feature type="transmembrane region" description="Helical" evidence="8">
    <location>
        <begin position="468"/>
        <end position="487"/>
    </location>
</feature>
<reference evidence="14" key="1">
    <citation type="journal article" date="2014" name="Int. J. Syst. Evol. Microbiol.">
        <title>Complete genome sequence of Corynebacterium casei LMG S-19264T (=DSM 44701T), isolated from a smear-ripened cheese.</title>
        <authorList>
            <consortium name="US DOE Joint Genome Institute (JGI-PGF)"/>
            <person name="Walter F."/>
            <person name="Albersmeier A."/>
            <person name="Kalinowski J."/>
            <person name="Ruckert C."/>
        </authorList>
    </citation>
    <scope>NUCLEOTIDE SEQUENCE</scope>
    <source>
        <strain evidence="14">KCTC 12988</strain>
    </source>
</reference>
<evidence type="ECO:0000259" key="13">
    <source>
        <dbReference type="Pfam" id="PF21088"/>
    </source>
</evidence>
<gene>
    <name evidence="14" type="primary">kefA</name>
    <name evidence="14" type="ORF">GCM10007100_27100</name>
</gene>
<protein>
    <submittedName>
        <fullName evidence="14">Potassium transporter</fullName>
    </submittedName>
</protein>
<evidence type="ECO:0000259" key="12">
    <source>
        <dbReference type="Pfam" id="PF21082"/>
    </source>
</evidence>
<dbReference type="RefSeq" id="WP_189570799.1">
    <property type="nucleotide sequence ID" value="NZ_BMXI01000011.1"/>
</dbReference>
<feature type="coiled-coil region" evidence="7">
    <location>
        <begin position="160"/>
        <end position="222"/>
    </location>
</feature>
<evidence type="ECO:0000313" key="14">
    <source>
        <dbReference type="EMBL" id="GHC58648.1"/>
    </source>
</evidence>
<comment type="subcellular location">
    <subcellularLocation>
        <location evidence="1">Cell membrane</location>
        <topology evidence="1">Multi-pass membrane protein</topology>
    </subcellularLocation>
</comment>
<dbReference type="AlphaFoldDB" id="A0A918WN56"/>
<dbReference type="InterPro" id="IPR025692">
    <property type="entry name" value="MscS_IM_dom1"/>
</dbReference>
<feature type="domain" description="Mechanosensitive ion channel MscS C-terminal" evidence="12">
    <location>
        <begin position="1020"/>
        <end position="1102"/>
    </location>
</feature>
<keyword evidence="4 8" id="KW-0812">Transmembrane</keyword>
<dbReference type="Pfam" id="PF21088">
    <property type="entry name" value="MS_channel_1st"/>
    <property type="match status" value="1"/>
</dbReference>
<feature type="transmembrane region" description="Helical" evidence="8">
    <location>
        <begin position="862"/>
        <end position="887"/>
    </location>
</feature>
<feature type="transmembrane region" description="Helical" evidence="8">
    <location>
        <begin position="588"/>
        <end position="607"/>
    </location>
</feature>
<dbReference type="InterPro" id="IPR049142">
    <property type="entry name" value="MS_channel_1st"/>
</dbReference>
<dbReference type="PANTHER" id="PTHR30347">
    <property type="entry name" value="POTASSIUM CHANNEL RELATED"/>
    <property type="match status" value="1"/>
</dbReference>
<keyword evidence="5 8" id="KW-1133">Transmembrane helix</keyword>
<dbReference type="SUPFAM" id="SSF82689">
    <property type="entry name" value="Mechanosensitive channel protein MscS (YggB), C-terminal domain"/>
    <property type="match status" value="1"/>
</dbReference>
<comment type="caution">
    <text evidence="14">The sequence shown here is derived from an EMBL/GenBank/DDBJ whole genome shotgun (WGS) entry which is preliminary data.</text>
</comment>
<dbReference type="InterPro" id="IPR052702">
    <property type="entry name" value="MscS-like_channel"/>
</dbReference>
<dbReference type="Gene3D" id="2.30.30.60">
    <property type="match status" value="1"/>
</dbReference>
<feature type="transmembrane region" description="Helical" evidence="8">
    <location>
        <begin position="545"/>
        <end position="567"/>
    </location>
</feature>
<dbReference type="Pfam" id="PF21082">
    <property type="entry name" value="MS_channel_3rd"/>
    <property type="match status" value="1"/>
</dbReference>
<evidence type="ECO:0000256" key="2">
    <source>
        <dbReference type="ARBA" id="ARBA00008017"/>
    </source>
</evidence>
<dbReference type="Pfam" id="PF00924">
    <property type="entry name" value="MS_channel_2nd"/>
    <property type="match status" value="1"/>
</dbReference>
<evidence type="ECO:0000256" key="5">
    <source>
        <dbReference type="ARBA" id="ARBA00022989"/>
    </source>
</evidence>
<evidence type="ECO:0000256" key="8">
    <source>
        <dbReference type="SAM" id="Phobius"/>
    </source>
</evidence>
<dbReference type="InterPro" id="IPR023408">
    <property type="entry name" value="MscS_beta-dom_sf"/>
</dbReference>
<evidence type="ECO:0000256" key="4">
    <source>
        <dbReference type="ARBA" id="ARBA00022692"/>
    </source>
</evidence>
<dbReference type="EMBL" id="BMXI01000011">
    <property type="protein sequence ID" value="GHC58648.1"/>
    <property type="molecule type" value="Genomic_DNA"/>
</dbReference>
<dbReference type="Proteomes" id="UP000644507">
    <property type="component" value="Unassembled WGS sequence"/>
</dbReference>
<evidence type="ECO:0000256" key="9">
    <source>
        <dbReference type="SAM" id="SignalP"/>
    </source>
</evidence>
<evidence type="ECO:0000313" key="15">
    <source>
        <dbReference type="Proteomes" id="UP000644507"/>
    </source>
</evidence>
<name>A0A918WN56_9BACT</name>
<evidence type="ECO:0000256" key="1">
    <source>
        <dbReference type="ARBA" id="ARBA00004651"/>
    </source>
</evidence>
<feature type="chain" id="PRO_5037134492" evidence="9">
    <location>
        <begin position="18"/>
        <end position="1128"/>
    </location>
</feature>
<dbReference type="InterPro" id="IPR011066">
    <property type="entry name" value="MscS_channel_C_sf"/>
</dbReference>
<keyword evidence="6 8" id="KW-0472">Membrane</keyword>
<feature type="domain" description="Mechanosensitive ion channel transmembrane helices 2/3" evidence="13">
    <location>
        <begin position="903"/>
        <end position="944"/>
    </location>
</feature>
<keyword evidence="7" id="KW-0175">Coiled coil</keyword>
<organism evidence="14 15">
    <name type="scientific">Roseibacillus persicicus</name>
    <dbReference type="NCBI Taxonomy" id="454148"/>
    <lineage>
        <taxon>Bacteria</taxon>
        <taxon>Pseudomonadati</taxon>
        <taxon>Verrucomicrobiota</taxon>
        <taxon>Verrucomicrobiia</taxon>
        <taxon>Verrucomicrobiales</taxon>
        <taxon>Verrucomicrobiaceae</taxon>
        <taxon>Roseibacillus</taxon>
    </lineage>
</organism>
<evidence type="ECO:0000256" key="7">
    <source>
        <dbReference type="SAM" id="Coils"/>
    </source>
</evidence>
<feature type="domain" description="Mechanosensitive ion channel inner membrane" evidence="11">
    <location>
        <begin position="476"/>
        <end position="797"/>
    </location>
</feature>
<dbReference type="Pfam" id="PF12794">
    <property type="entry name" value="MscS_TM"/>
    <property type="match status" value="1"/>
</dbReference>
<comment type="similarity">
    <text evidence="2">Belongs to the MscS (TC 1.A.23) family.</text>
</comment>
<evidence type="ECO:0000256" key="6">
    <source>
        <dbReference type="ARBA" id="ARBA00023136"/>
    </source>
</evidence>
<evidence type="ECO:0000256" key="3">
    <source>
        <dbReference type="ARBA" id="ARBA00022475"/>
    </source>
</evidence>
<dbReference type="Gene3D" id="1.10.287.1260">
    <property type="match status" value="1"/>
</dbReference>
<feature type="transmembrane region" description="Helical" evidence="8">
    <location>
        <begin position="657"/>
        <end position="680"/>
    </location>
</feature>
<dbReference type="SUPFAM" id="SSF50182">
    <property type="entry name" value="Sm-like ribonucleoproteins"/>
    <property type="match status" value="1"/>
</dbReference>
<keyword evidence="3" id="KW-1003">Cell membrane</keyword>
<dbReference type="InterPro" id="IPR011014">
    <property type="entry name" value="MscS_channel_TM-2"/>
</dbReference>